<dbReference type="PRINTS" id="PR00385">
    <property type="entry name" value="P450"/>
</dbReference>
<reference evidence="9" key="1">
    <citation type="submission" date="2022-11" db="EMBL/GenBank/DDBJ databases">
        <authorList>
            <person name="Petersen C."/>
        </authorList>
    </citation>
    <scope>NUCLEOTIDE SEQUENCE</scope>
    <source>
        <strain evidence="9">IBT 21917</strain>
    </source>
</reference>
<keyword evidence="4 7" id="KW-0560">Oxidoreductase</keyword>
<comment type="cofactor">
    <cofactor evidence="1 6">
        <name>heme</name>
        <dbReference type="ChEBI" id="CHEBI:30413"/>
    </cofactor>
</comment>
<dbReference type="GO" id="GO:0004497">
    <property type="term" value="F:monooxygenase activity"/>
    <property type="evidence" value="ECO:0007669"/>
    <property type="project" value="UniProtKB-KW"/>
</dbReference>
<accession>A0A9W9ILR4</accession>
<evidence type="ECO:0000256" key="2">
    <source>
        <dbReference type="ARBA" id="ARBA00010617"/>
    </source>
</evidence>
<dbReference type="EMBL" id="JAPQKO010000002">
    <property type="protein sequence ID" value="KAJ5179370.1"/>
    <property type="molecule type" value="Genomic_DNA"/>
</dbReference>
<dbReference type="InterPro" id="IPR001128">
    <property type="entry name" value="Cyt_P450"/>
</dbReference>
<keyword evidence="5 6" id="KW-0408">Iron</keyword>
<keyword evidence="10" id="KW-1185">Reference proteome</keyword>
<evidence type="ECO:0000256" key="3">
    <source>
        <dbReference type="ARBA" id="ARBA00022723"/>
    </source>
</evidence>
<dbReference type="GO" id="GO:0016705">
    <property type="term" value="F:oxidoreductase activity, acting on paired donors, with incorporation or reduction of molecular oxygen"/>
    <property type="evidence" value="ECO:0007669"/>
    <property type="project" value="InterPro"/>
</dbReference>
<keyword evidence="3 6" id="KW-0479">Metal-binding</keyword>
<evidence type="ECO:0000256" key="1">
    <source>
        <dbReference type="ARBA" id="ARBA00001971"/>
    </source>
</evidence>
<evidence type="ECO:0000313" key="10">
    <source>
        <dbReference type="Proteomes" id="UP001146351"/>
    </source>
</evidence>
<dbReference type="OrthoDB" id="1470350at2759"/>
<organism evidence="9 10">
    <name type="scientific">Penicillium capsulatum</name>
    <dbReference type="NCBI Taxonomy" id="69766"/>
    <lineage>
        <taxon>Eukaryota</taxon>
        <taxon>Fungi</taxon>
        <taxon>Dikarya</taxon>
        <taxon>Ascomycota</taxon>
        <taxon>Pezizomycotina</taxon>
        <taxon>Eurotiomycetes</taxon>
        <taxon>Eurotiomycetidae</taxon>
        <taxon>Eurotiales</taxon>
        <taxon>Aspergillaceae</taxon>
        <taxon>Penicillium</taxon>
    </lineage>
</organism>
<dbReference type="AlphaFoldDB" id="A0A9W9ILR4"/>
<keyword evidence="7" id="KW-0503">Monooxygenase</keyword>
<feature type="transmembrane region" description="Helical" evidence="8">
    <location>
        <begin position="29"/>
        <end position="54"/>
    </location>
</feature>
<dbReference type="SUPFAM" id="SSF48264">
    <property type="entry name" value="Cytochrome P450"/>
    <property type="match status" value="1"/>
</dbReference>
<dbReference type="GO" id="GO:0005506">
    <property type="term" value="F:iron ion binding"/>
    <property type="evidence" value="ECO:0007669"/>
    <property type="project" value="InterPro"/>
</dbReference>
<keyword evidence="8" id="KW-0812">Transmembrane</keyword>
<evidence type="ECO:0000256" key="5">
    <source>
        <dbReference type="ARBA" id="ARBA00023004"/>
    </source>
</evidence>
<dbReference type="InterPro" id="IPR036396">
    <property type="entry name" value="Cyt_P450_sf"/>
</dbReference>
<dbReference type="InterPro" id="IPR002401">
    <property type="entry name" value="Cyt_P450_E_grp-I"/>
</dbReference>
<dbReference type="PROSITE" id="PS00086">
    <property type="entry name" value="CYTOCHROME_P450"/>
    <property type="match status" value="1"/>
</dbReference>
<dbReference type="Proteomes" id="UP001146351">
    <property type="component" value="Unassembled WGS sequence"/>
</dbReference>
<dbReference type="GO" id="GO:0043386">
    <property type="term" value="P:mycotoxin biosynthetic process"/>
    <property type="evidence" value="ECO:0007669"/>
    <property type="project" value="UniProtKB-ARBA"/>
</dbReference>
<comment type="similarity">
    <text evidence="2 7">Belongs to the cytochrome P450 family.</text>
</comment>
<keyword evidence="8" id="KW-0472">Membrane</keyword>
<sequence>MSFLDRNETGFLEQPVHFSPSDSTTVLSVVWFSQLPVSVLAAIGLALLIAYHYLIAPVLHGHLSHIPGPWLAKITTLQLGWYDLRLVRNDQIYEWHKKYGPIICIGPNEVSVSSLEDTQQVYSSTTRWEKSDYFDHFMGYGERAVFATKPYSEHRARRKLIASFYQASNTFSKPEVESRVRERAQAVLGLAACYAWDNITQLVFGPGFGTKAIEGEGPEKKFLQDLKSLQLWGPFGGQFPLLYKVIVTILTTLTQQYGFLHAESQVSKWSLERFQKAIKCPTVRTSHSLLGRLQEMSKKENEPLRDSYIAAEALDNIGAAEATIAVTATYLVWRLTEHPSWQERIREELQALPKEGDGLPSFTDVNGLPLLEAFLNEVYRLHPASSGKAERVVPQAGSVLAGIPVPPKALVSTCMVAMHRDPDYFPKSDQFLPERWLEGTEAEAKARSSRLIPFGYGSRICLGKPLAIMELKMLVAAIYLRYETKRSASCPPASMKQTSTHDAMPQSLRCVVEFEDLEPTVKA</sequence>
<gene>
    <name evidence="9" type="ORF">N7492_002580</name>
</gene>
<feature type="binding site" description="axial binding residue" evidence="6">
    <location>
        <position position="461"/>
    </location>
    <ligand>
        <name>heme</name>
        <dbReference type="ChEBI" id="CHEBI:30413"/>
    </ligand>
    <ligandPart>
        <name>Fe</name>
        <dbReference type="ChEBI" id="CHEBI:18248"/>
    </ligandPart>
</feature>
<name>A0A9W9ILR4_9EURO</name>
<dbReference type="PRINTS" id="PR00463">
    <property type="entry name" value="EP450I"/>
</dbReference>
<evidence type="ECO:0000256" key="7">
    <source>
        <dbReference type="RuleBase" id="RU000461"/>
    </source>
</evidence>
<dbReference type="PANTHER" id="PTHR24305:SF166">
    <property type="entry name" value="CYTOCHROME P450 12A4, MITOCHONDRIAL-RELATED"/>
    <property type="match status" value="1"/>
</dbReference>
<dbReference type="PANTHER" id="PTHR24305">
    <property type="entry name" value="CYTOCHROME P450"/>
    <property type="match status" value="1"/>
</dbReference>
<dbReference type="InterPro" id="IPR017972">
    <property type="entry name" value="Cyt_P450_CS"/>
</dbReference>
<evidence type="ECO:0000256" key="6">
    <source>
        <dbReference type="PIRSR" id="PIRSR602401-1"/>
    </source>
</evidence>
<reference evidence="9" key="2">
    <citation type="journal article" date="2023" name="IMA Fungus">
        <title>Comparative genomic study of the Penicillium genus elucidates a diverse pangenome and 15 lateral gene transfer events.</title>
        <authorList>
            <person name="Petersen C."/>
            <person name="Sorensen T."/>
            <person name="Nielsen M.R."/>
            <person name="Sondergaard T.E."/>
            <person name="Sorensen J.L."/>
            <person name="Fitzpatrick D.A."/>
            <person name="Frisvad J.C."/>
            <person name="Nielsen K.L."/>
        </authorList>
    </citation>
    <scope>NUCLEOTIDE SEQUENCE</scope>
    <source>
        <strain evidence="9">IBT 21917</strain>
    </source>
</reference>
<evidence type="ECO:0000313" key="9">
    <source>
        <dbReference type="EMBL" id="KAJ5179370.1"/>
    </source>
</evidence>
<dbReference type="GO" id="GO:0020037">
    <property type="term" value="F:heme binding"/>
    <property type="evidence" value="ECO:0007669"/>
    <property type="project" value="InterPro"/>
</dbReference>
<evidence type="ECO:0000256" key="8">
    <source>
        <dbReference type="SAM" id="Phobius"/>
    </source>
</evidence>
<evidence type="ECO:0000256" key="4">
    <source>
        <dbReference type="ARBA" id="ARBA00023002"/>
    </source>
</evidence>
<protein>
    <submittedName>
        <fullName evidence="9">Cytochrome p450 domain-containing protein</fullName>
    </submittedName>
</protein>
<dbReference type="InterPro" id="IPR050121">
    <property type="entry name" value="Cytochrome_P450_monoxygenase"/>
</dbReference>
<proteinExistence type="inferred from homology"/>
<dbReference type="Gene3D" id="1.10.630.10">
    <property type="entry name" value="Cytochrome P450"/>
    <property type="match status" value="1"/>
</dbReference>
<dbReference type="Pfam" id="PF00067">
    <property type="entry name" value="p450"/>
    <property type="match status" value="1"/>
</dbReference>
<comment type="caution">
    <text evidence="9">The sequence shown here is derived from an EMBL/GenBank/DDBJ whole genome shotgun (WGS) entry which is preliminary data.</text>
</comment>
<keyword evidence="8" id="KW-1133">Transmembrane helix</keyword>
<keyword evidence="6 7" id="KW-0349">Heme</keyword>